<dbReference type="GO" id="GO:0046856">
    <property type="term" value="P:phosphatidylinositol dephosphorylation"/>
    <property type="evidence" value="ECO:0007669"/>
    <property type="project" value="TreeGrafter"/>
</dbReference>
<dbReference type="PANTHER" id="PTHR45662:SF2">
    <property type="entry name" value="PHOSPHATIDYLINOSITOL-3-PHOSPHATASE SAC1"/>
    <property type="match status" value="1"/>
</dbReference>
<dbReference type="GO" id="GO:0005783">
    <property type="term" value="C:endoplasmic reticulum"/>
    <property type="evidence" value="ECO:0007669"/>
    <property type="project" value="TreeGrafter"/>
</dbReference>
<proteinExistence type="predicted"/>
<feature type="domain" description="SAC" evidence="1">
    <location>
        <begin position="81"/>
        <end position="438"/>
    </location>
</feature>
<sequence>RGYPTTNGAIEEVIPIFGILGAVRFLGGYHLVVISGRDKVGSFRGHDIYRIKETKVVAFDPTMSQLSADQKADELIYLASFKSALSNQFMHFSYTFDMTNTLQRQCDLDPSLPLWQRADDRFYWNKYLHSHLHSSLEPTAAARFLLPVVQGFLAVRECTVKAHNFTYVLVSRRSRYRVGTRYFSRGADELGNVSNFVETEQMVFFDPKTSADGGAAAGPWQFSHVQTRGSIPIFWAQIPNMRYVPDLKIPTNVDTLSAFGKHFETQKGLYGDQVVVNLVNKKKYEEPMGLAFSRYTQLLDDPHIHYIHFDFHQECSKMRWHRLSLLIDRIKDQLEAQYYFSARGGPIATGSAATTAITTKPLTVAHRQTSVVRTNCMDCLDRTNVVQSVIARYTLTRVFRELGVLETHENIDDFMPLETMLRNVWADHADAISIVYSGTGALKTDFTRTGQRTRLGALQDGVNSIVRYVKNNYLD</sequence>
<accession>A0A9W8DLA3</accession>
<dbReference type="OrthoDB" id="405996at2759"/>
<dbReference type="GO" id="GO:0043812">
    <property type="term" value="F:phosphatidylinositol-4-phosphate phosphatase activity"/>
    <property type="evidence" value="ECO:0007669"/>
    <property type="project" value="TreeGrafter"/>
</dbReference>
<organism evidence="2 3">
    <name type="scientific">Tieghemiomyces parasiticus</name>
    <dbReference type="NCBI Taxonomy" id="78921"/>
    <lineage>
        <taxon>Eukaryota</taxon>
        <taxon>Fungi</taxon>
        <taxon>Fungi incertae sedis</taxon>
        <taxon>Zoopagomycota</taxon>
        <taxon>Kickxellomycotina</taxon>
        <taxon>Dimargaritomycetes</taxon>
        <taxon>Dimargaritales</taxon>
        <taxon>Dimargaritaceae</taxon>
        <taxon>Tieghemiomyces</taxon>
    </lineage>
</organism>
<comment type="caution">
    <text evidence="2">The sequence shown here is derived from an EMBL/GenBank/DDBJ whole genome shotgun (WGS) entry which is preliminary data.</text>
</comment>
<gene>
    <name evidence="2" type="primary">SAC1_3</name>
    <name evidence="2" type="ORF">IWQ60_012527</name>
</gene>
<evidence type="ECO:0000259" key="1">
    <source>
        <dbReference type="PROSITE" id="PS50275"/>
    </source>
</evidence>
<dbReference type="PANTHER" id="PTHR45662">
    <property type="entry name" value="PHOSPHATIDYLINOSITIDE PHOSPHATASE SAC1"/>
    <property type="match status" value="1"/>
</dbReference>
<name>A0A9W8DLA3_9FUNG</name>
<dbReference type="AlphaFoldDB" id="A0A9W8DLA3"/>
<keyword evidence="3" id="KW-1185">Reference proteome</keyword>
<dbReference type="PROSITE" id="PS50275">
    <property type="entry name" value="SAC"/>
    <property type="match status" value="1"/>
</dbReference>
<dbReference type="Proteomes" id="UP001150569">
    <property type="component" value="Unassembled WGS sequence"/>
</dbReference>
<dbReference type="Pfam" id="PF02383">
    <property type="entry name" value="Syja_N"/>
    <property type="match status" value="1"/>
</dbReference>
<reference evidence="2" key="1">
    <citation type="submission" date="2022-07" db="EMBL/GenBank/DDBJ databases">
        <title>Phylogenomic reconstructions and comparative analyses of Kickxellomycotina fungi.</title>
        <authorList>
            <person name="Reynolds N.K."/>
            <person name="Stajich J.E."/>
            <person name="Barry K."/>
            <person name="Grigoriev I.V."/>
            <person name="Crous P."/>
            <person name="Smith M.E."/>
        </authorList>
    </citation>
    <scope>NUCLEOTIDE SEQUENCE</scope>
    <source>
        <strain evidence="2">RSA 861</strain>
    </source>
</reference>
<protein>
    <submittedName>
        <fullName evidence="2">Phosphoinositide phosphatase sac1</fullName>
    </submittedName>
</protein>
<feature type="non-terminal residue" evidence="2">
    <location>
        <position position="475"/>
    </location>
</feature>
<evidence type="ECO:0000313" key="3">
    <source>
        <dbReference type="Proteomes" id="UP001150569"/>
    </source>
</evidence>
<dbReference type="InterPro" id="IPR002013">
    <property type="entry name" value="SAC_dom"/>
</dbReference>
<dbReference type="EMBL" id="JANBPT010002070">
    <property type="protein sequence ID" value="KAJ1903848.1"/>
    <property type="molecule type" value="Genomic_DNA"/>
</dbReference>
<evidence type="ECO:0000313" key="2">
    <source>
        <dbReference type="EMBL" id="KAJ1903848.1"/>
    </source>
</evidence>
<feature type="non-terminal residue" evidence="2">
    <location>
        <position position="1"/>
    </location>
</feature>